<sequence length="367" mass="41249">MPLELTTEESVHAYLNNHTTFNTSDPIELVKGGYCNYTWRIRLSTPYKGYRSLILKHAQPFAAYANSEMIVERLQYEYRALKAVSESPLCGKGGLIGVPAVIHYDEDIHVLIMQDLGTIPTLLDYFCTQPPPPSDLVAVVATQLAEFIAELHVWGKGPDAPRLGLPPVQKVVGSPMLHVVIPRAALSGVVDPLLEEVIDMFKAEALTSNETLIMGDYWLGNILIDVEDSPDGARIVKKLWVIDWEMCRYGNPAKDVVEIAGDCFFVSRFKNTVVGECMRHHFLKAYARAAKVKVDPFRVVVGMGVHWINWARPLGWGNEEEIRECVDVGLEYVRRGTERSEDWLATSWAKELARRAPNEAPFIRSNL</sequence>
<dbReference type="Proteomes" id="UP000790709">
    <property type="component" value="Unassembled WGS sequence"/>
</dbReference>
<evidence type="ECO:0000313" key="1">
    <source>
        <dbReference type="EMBL" id="KAH7921661.1"/>
    </source>
</evidence>
<gene>
    <name evidence="1" type="ORF">BV22DRAFT_1038376</name>
</gene>
<evidence type="ECO:0000313" key="2">
    <source>
        <dbReference type="Proteomes" id="UP000790709"/>
    </source>
</evidence>
<keyword evidence="2" id="KW-1185">Reference proteome</keyword>
<name>A0ACB8B8W8_9AGAM</name>
<protein>
    <submittedName>
        <fullName evidence="1">Kinase-like protein</fullName>
    </submittedName>
</protein>
<proteinExistence type="predicted"/>
<accession>A0ACB8B8W8</accession>
<dbReference type="EMBL" id="MU266516">
    <property type="protein sequence ID" value="KAH7921661.1"/>
    <property type="molecule type" value="Genomic_DNA"/>
</dbReference>
<reference evidence="1" key="1">
    <citation type="journal article" date="2021" name="New Phytol.">
        <title>Evolutionary innovations through gain and loss of genes in the ectomycorrhizal Boletales.</title>
        <authorList>
            <person name="Wu G."/>
            <person name="Miyauchi S."/>
            <person name="Morin E."/>
            <person name="Kuo A."/>
            <person name="Drula E."/>
            <person name="Varga T."/>
            <person name="Kohler A."/>
            <person name="Feng B."/>
            <person name="Cao Y."/>
            <person name="Lipzen A."/>
            <person name="Daum C."/>
            <person name="Hundley H."/>
            <person name="Pangilinan J."/>
            <person name="Johnson J."/>
            <person name="Barry K."/>
            <person name="LaButti K."/>
            <person name="Ng V."/>
            <person name="Ahrendt S."/>
            <person name="Min B."/>
            <person name="Choi I.G."/>
            <person name="Park H."/>
            <person name="Plett J.M."/>
            <person name="Magnuson J."/>
            <person name="Spatafora J.W."/>
            <person name="Nagy L.G."/>
            <person name="Henrissat B."/>
            <person name="Grigoriev I.V."/>
            <person name="Yang Z.L."/>
            <person name="Xu J."/>
            <person name="Martin F.M."/>
        </authorList>
    </citation>
    <scope>NUCLEOTIDE SEQUENCE</scope>
    <source>
        <strain evidence="1">KUC20120723A-06</strain>
    </source>
</reference>
<comment type="caution">
    <text evidence="1">The sequence shown here is derived from an EMBL/GenBank/DDBJ whole genome shotgun (WGS) entry which is preliminary data.</text>
</comment>
<organism evidence="1 2">
    <name type="scientific">Leucogyrophana mollusca</name>
    <dbReference type="NCBI Taxonomy" id="85980"/>
    <lineage>
        <taxon>Eukaryota</taxon>
        <taxon>Fungi</taxon>
        <taxon>Dikarya</taxon>
        <taxon>Basidiomycota</taxon>
        <taxon>Agaricomycotina</taxon>
        <taxon>Agaricomycetes</taxon>
        <taxon>Agaricomycetidae</taxon>
        <taxon>Boletales</taxon>
        <taxon>Boletales incertae sedis</taxon>
        <taxon>Leucogyrophana</taxon>
    </lineage>
</organism>